<dbReference type="HOGENOM" id="CLU_1288784_0_0_1"/>
<sequence length="214" mass="23583">MHSLPPRQLDRDKGPDNPLILSSQYGHPNHQDVPGRTGSLSISYDNSPTHSATAPLRRTPSHPRGLVDQPGPSDHMALPRQTGFPGARCPQPNAFDSRSLSRTLVDQLSPSNGLSGMDCEGWDLPVQYDSNFRECDARYLYGGRYQYGPDPLAYPGYGYQTYGLLPCGHYSYGPPPYSYHDNGRPTDSIPTEQFLTTTKDSPISRGRSGRKESG</sequence>
<organism evidence="2 3">
    <name type="scientific">Claviceps purpurea (strain 20.1)</name>
    <name type="common">Ergot fungus</name>
    <name type="synonym">Sphacelia segetum</name>
    <dbReference type="NCBI Taxonomy" id="1111077"/>
    <lineage>
        <taxon>Eukaryota</taxon>
        <taxon>Fungi</taxon>
        <taxon>Dikarya</taxon>
        <taxon>Ascomycota</taxon>
        <taxon>Pezizomycotina</taxon>
        <taxon>Sordariomycetes</taxon>
        <taxon>Hypocreomycetidae</taxon>
        <taxon>Hypocreales</taxon>
        <taxon>Clavicipitaceae</taxon>
        <taxon>Claviceps</taxon>
    </lineage>
</organism>
<accession>M1WF00</accession>
<feature type="compositionally biased region" description="Polar residues" evidence="1">
    <location>
        <begin position="188"/>
        <end position="201"/>
    </location>
</feature>
<name>M1WF00_CLAP2</name>
<dbReference type="AlphaFoldDB" id="M1WF00"/>
<dbReference type="Proteomes" id="UP000016801">
    <property type="component" value="Unassembled WGS sequence"/>
</dbReference>
<dbReference type="OrthoDB" id="10598442at2759"/>
<gene>
    <name evidence="2" type="ORF">CPUR_07157</name>
</gene>
<proteinExistence type="predicted"/>
<dbReference type="VEuPathDB" id="FungiDB:CPUR_07157"/>
<evidence type="ECO:0000256" key="1">
    <source>
        <dbReference type="SAM" id="MobiDB-lite"/>
    </source>
</evidence>
<evidence type="ECO:0000313" key="3">
    <source>
        <dbReference type="Proteomes" id="UP000016801"/>
    </source>
</evidence>
<dbReference type="EMBL" id="CAGA01000054">
    <property type="protein sequence ID" value="CCE33233.1"/>
    <property type="molecule type" value="Genomic_DNA"/>
</dbReference>
<reference evidence="2 3" key="1">
    <citation type="journal article" date="2013" name="PLoS Genet.">
        <title>Plant-symbiotic fungi as chemical engineers: Multi-genome analysis of the Clavicipitaceae reveals dynamics of alkaloid loci.</title>
        <authorList>
            <person name="Schardl C.L."/>
            <person name="Young C.A."/>
            <person name="Hesse U."/>
            <person name="Amyotte S.G."/>
            <person name="Andreeva K."/>
            <person name="Calie P.J."/>
            <person name="Fleetwood D.J."/>
            <person name="Haws D.C."/>
            <person name="Moore N."/>
            <person name="Oeser B."/>
            <person name="Panaccione D.G."/>
            <person name="Schweri K.K."/>
            <person name="Voisey C.R."/>
            <person name="Farman M.L."/>
            <person name="Jaromczyk J.W."/>
            <person name="Roe B.A."/>
            <person name="O'Sullivan D.M."/>
            <person name="Scott B."/>
            <person name="Tudzynski P."/>
            <person name="An Z."/>
            <person name="Arnaoudova E.G."/>
            <person name="Bullock C.T."/>
            <person name="Charlton N.D."/>
            <person name="Chen L."/>
            <person name="Cox M."/>
            <person name="Dinkins R.D."/>
            <person name="Florea S."/>
            <person name="Glenn A.E."/>
            <person name="Gordon A."/>
            <person name="Gueldener U."/>
            <person name="Harris D.R."/>
            <person name="Hollin W."/>
            <person name="Jaromczyk J."/>
            <person name="Johnson R.D."/>
            <person name="Khan A.K."/>
            <person name="Leistner E."/>
            <person name="Leuchtmann A."/>
            <person name="Li C."/>
            <person name="Liu J."/>
            <person name="Liu J."/>
            <person name="Liu M."/>
            <person name="Mace W."/>
            <person name="Machado C."/>
            <person name="Nagabhyru P."/>
            <person name="Pan J."/>
            <person name="Schmid J."/>
            <person name="Sugawara K."/>
            <person name="Steiner U."/>
            <person name="Takach J.E."/>
            <person name="Tanaka E."/>
            <person name="Webb J.S."/>
            <person name="Wilson E.V."/>
            <person name="Wiseman J.L."/>
            <person name="Yoshida R."/>
            <person name="Zeng Z."/>
        </authorList>
    </citation>
    <scope>NUCLEOTIDE SEQUENCE [LARGE SCALE GENOMIC DNA]</scope>
    <source>
        <strain evidence="2 3">20.1</strain>
    </source>
</reference>
<protein>
    <submittedName>
        <fullName evidence="2">Uncharacterized protein</fullName>
    </submittedName>
</protein>
<feature type="region of interest" description="Disordered" evidence="1">
    <location>
        <begin position="178"/>
        <end position="214"/>
    </location>
</feature>
<feature type="compositionally biased region" description="Polar residues" evidence="1">
    <location>
        <begin position="38"/>
        <end position="52"/>
    </location>
</feature>
<evidence type="ECO:0000313" key="2">
    <source>
        <dbReference type="EMBL" id="CCE33233.1"/>
    </source>
</evidence>
<feature type="region of interest" description="Disordered" evidence="1">
    <location>
        <begin position="1"/>
        <end position="95"/>
    </location>
</feature>
<comment type="caution">
    <text evidence="2">The sequence shown here is derived from an EMBL/GenBank/DDBJ whole genome shotgun (WGS) entry which is preliminary data.</text>
</comment>
<keyword evidence="3" id="KW-1185">Reference proteome</keyword>